<dbReference type="PhylomeDB" id="B4IX94"/>
<evidence type="ECO:0000256" key="1">
    <source>
        <dbReference type="ARBA" id="ARBA00004613"/>
    </source>
</evidence>
<keyword evidence="4" id="KW-0399">Innate immunity</keyword>
<feature type="chain" id="PRO_5002807915" evidence="6">
    <location>
        <begin position="23"/>
        <end position="194"/>
    </location>
</feature>
<dbReference type="GO" id="GO:0045087">
    <property type="term" value="P:innate immune response"/>
    <property type="evidence" value="ECO:0007669"/>
    <property type="project" value="UniProtKB-KW"/>
</dbReference>
<dbReference type="GO" id="GO:0050829">
    <property type="term" value="P:defense response to Gram-negative bacterium"/>
    <property type="evidence" value="ECO:0007669"/>
    <property type="project" value="EnsemblMetazoa"/>
</dbReference>
<dbReference type="PANTHER" id="PTHR11022:SF75">
    <property type="entry name" value="PEPTIDOGLYCAN-RECOGNITION PROTEIN SB1-RELATED"/>
    <property type="match status" value="1"/>
</dbReference>
<comment type="similarity">
    <text evidence="2">Belongs to the N-acetylmuramoyl-L-alanine amidase 2 family.</text>
</comment>
<reference evidence="9 10" key="1">
    <citation type="journal article" date="2007" name="Nature">
        <title>Evolution of genes and genomes on the Drosophila phylogeny.</title>
        <authorList>
            <consortium name="Drosophila 12 Genomes Consortium"/>
            <person name="Clark A.G."/>
            <person name="Eisen M.B."/>
            <person name="Smith D.R."/>
            <person name="Bergman C.M."/>
            <person name="Oliver B."/>
            <person name="Markow T.A."/>
            <person name="Kaufman T.C."/>
            <person name="Kellis M."/>
            <person name="Gelbart W."/>
            <person name="Iyer V.N."/>
            <person name="Pollard D.A."/>
            <person name="Sackton T.B."/>
            <person name="Larracuente A.M."/>
            <person name="Singh N.D."/>
            <person name="Abad J.P."/>
            <person name="Abt D.N."/>
            <person name="Adryan B."/>
            <person name="Aguade M."/>
            <person name="Akashi H."/>
            <person name="Anderson W.W."/>
            <person name="Aquadro C.F."/>
            <person name="Ardell D.H."/>
            <person name="Arguello R."/>
            <person name="Artieri C.G."/>
            <person name="Barbash D.A."/>
            <person name="Barker D."/>
            <person name="Barsanti P."/>
            <person name="Batterham P."/>
            <person name="Batzoglou S."/>
            <person name="Begun D."/>
            <person name="Bhutkar A."/>
            <person name="Blanco E."/>
            <person name="Bosak S.A."/>
            <person name="Bradley R.K."/>
            <person name="Brand A.D."/>
            <person name="Brent M.R."/>
            <person name="Brooks A.N."/>
            <person name="Brown R.H."/>
            <person name="Butlin R.K."/>
            <person name="Caggese C."/>
            <person name="Calvi B.R."/>
            <person name="Bernardo de Carvalho A."/>
            <person name="Caspi A."/>
            <person name="Castrezana S."/>
            <person name="Celniker S.E."/>
            <person name="Chang J.L."/>
            <person name="Chapple C."/>
            <person name="Chatterji S."/>
            <person name="Chinwalla A."/>
            <person name="Civetta A."/>
            <person name="Clifton S.W."/>
            <person name="Comeron J.M."/>
            <person name="Costello J.C."/>
            <person name="Coyne J.A."/>
            <person name="Daub J."/>
            <person name="David R.G."/>
            <person name="Delcher A.L."/>
            <person name="Delehaunty K."/>
            <person name="Do C.B."/>
            <person name="Ebling H."/>
            <person name="Edwards K."/>
            <person name="Eickbush T."/>
            <person name="Evans J.D."/>
            <person name="Filipski A."/>
            <person name="Findeiss S."/>
            <person name="Freyhult E."/>
            <person name="Fulton L."/>
            <person name="Fulton R."/>
            <person name="Garcia A.C."/>
            <person name="Gardiner A."/>
            <person name="Garfield D.A."/>
            <person name="Garvin B.E."/>
            <person name="Gibson G."/>
            <person name="Gilbert D."/>
            <person name="Gnerre S."/>
            <person name="Godfrey J."/>
            <person name="Good R."/>
            <person name="Gotea V."/>
            <person name="Gravely B."/>
            <person name="Greenberg A.J."/>
            <person name="Griffiths-Jones S."/>
            <person name="Gross S."/>
            <person name="Guigo R."/>
            <person name="Gustafson E.A."/>
            <person name="Haerty W."/>
            <person name="Hahn M.W."/>
            <person name="Halligan D.L."/>
            <person name="Halpern A.L."/>
            <person name="Halter G.M."/>
            <person name="Han M.V."/>
            <person name="Heger A."/>
            <person name="Hillier L."/>
            <person name="Hinrichs A.S."/>
            <person name="Holmes I."/>
            <person name="Hoskins R.A."/>
            <person name="Hubisz M.J."/>
            <person name="Hultmark D."/>
            <person name="Huntley M.A."/>
            <person name="Jaffe D.B."/>
            <person name="Jagadeeshan S."/>
            <person name="Jeck W.R."/>
            <person name="Johnson J."/>
            <person name="Jones C.D."/>
            <person name="Jordan W.C."/>
            <person name="Karpen G.H."/>
            <person name="Kataoka E."/>
            <person name="Keightley P.D."/>
            <person name="Kheradpour P."/>
            <person name="Kirkness E.F."/>
            <person name="Koerich L.B."/>
            <person name="Kristiansen K."/>
            <person name="Kudrna D."/>
            <person name="Kulathinal R.J."/>
            <person name="Kumar S."/>
            <person name="Kwok R."/>
            <person name="Lander E."/>
            <person name="Langley C.H."/>
            <person name="Lapoint R."/>
            <person name="Lazzaro B.P."/>
            <person name="Lee S.J."/>
            <person name="Levesque L."/>
            <person name="Li R."/>
            <person name="Lin C.F."/>
            <person name="Lin M.F."/>
            <person name="Lindblad-Toh K."/>
            <person name="Llopart A."/>
            <person name="Long M."/>
            <person name="Low L."/>
            <person name="Lozovsky E."/>
            <person name="Lu J."/>
            <person name="Luo M."/>
            <person name="Machado C.A."/>
            <person name="Makalowski W."/>
            <person name="Marzo M."/>
            <person name="Matsuda M."/>
            <person name="Matzkin L."/>
            <person name="McAllister B."/>
            <person name="McBride C.S."/>
            <person name="McKernan B."/>
            <person name="McKernan K."/>
            <person name="Mendez-Lago M."/>
            <person name="Minx P."/>
            <person name="Mollenhauer M.U."/>
            <person name="Montooth K."/>
            <person name="Mount S.M."/>
            <person name="Mu X."/>
            <person name="Myers E."/>
            <person name="Negre B."/>
            <person name="Newfeld S."/>
            <person name="Nielsen R."/>
            <person name="Noor M.A."/>
            <person name="O'Grady P."/>
            <person name="Pachter L."/>
            <person name="Papaceit M."/>
            <person name="Parisi M.J."/>
            <person name="Parisi M."/>
            <person name="Parts L."/>
            <person name="Pedersen J.S."/>
            <person name="Pesole G."/>
            <person name="Phillippy A.M."/>
            <person name="Ponting C.P."/>
            <person name="Pop M."/>
            <person name="Porcelli D."/>
            <person name="Powell J.R."/>
            <person name="Prohaska S."/>
            <person name="Pruitt K."/>
            <person name="Puig M."/>
            <person name="Quesneville H."/>
            <person name="Ram K.R."/>
            <person name="Rand D."/>
            <person name="Rasmussen M.D."/>
            <person name="Reed L.K."/>
            <person name="Reenan R."/>
            <person name="Reily A."/>
            <person name="Remington K.A."/>
            <person name="Rieger T.T."/>
            <person name="Ritchie M.G."/>
            <person name="Robin C."/>
            <person name="Rogers Y.H."/>
            <person name="Rohde C."/>
            <person name="Rozas J."/>
            <person name="Rubenfield M.J."/>
            <person name="Ruiz A."/>
            <person name="Russo S."/>
            <person name="Salzberg S.L."/>
            <person name="Sanchez-Gracia A."/>
            <person name="Saranga D.J."/>
            <person name="Sato H."/>
            <person name="Schaeffer S.W."/>
            <person name="Schatz M.C."/>
            <person name="Schlenke T."/>
            <person name="Schwartz R."/>
            <person name="Segarra C."/>
            <person name="Singh R.S."/>
            <person name="Sirot L."/>
            <person name="Sirota M."/>
            <person name="Sisneros N.B."/>
            <person name="Smith C.D."/>
            <person name="Smith T.F."/>
            <person name="Spieth J."/>
            <person name="Stage D.E."/>
            <person name="Stark A."/>
            <person name="Stephan W."/>
            <person name="Strausberg R.L."/>
            <person name="Strempel S."/>
            <person name="Sturgill D."/>
            <person name="Sutton G."/>
            <person name="Sutton G.G."/>
            <person name="Tao W."/>
            <person name="Teichmann S."/>
            <person name="Tobari Y.N."/>
            <person name="Tomimura Y."/>
            <person name="Tsolas J.M."/>
            <person name="Valente V.L."/>
            <person name="Venter E."/>
            <person name="Venter J.C."/>
            <person name="Vicario S."/>
            <person name="Vieira F.G."/>
            <person name="Vilella A.J."/>
            <person name="Villasante A."/>
            <person name="Walenz B."/>
            <person name="Wang J."/>
            <person name="Wasserman M."/>
            <person name="Watts T."/>
            <person name="Wilson D."/>
            <person name="Wilson R.K."/>
            <person name="Wing R.A."/>
            <person name="Wolfner M.F."/>
            <person name="Wong A."/>
            <person name="Wong G.K."/>
            <person name="Wu C.I."/>
            <person name="Wu G."/>
            <person name="Yamamoto D."/>
            <person name="Yang H.P."/>
            <person name="Yang S.P."/>
            <person name="Yorke J.A."/>
            <person name="Yoshida K."/>
            <person name="Zdobnov E."/>
            <person name="Zhang P."/>
            <person name="Zhang Y."/>
            <person name="Zimin A.V."/>
            <person name="Baldwin J."/>
            <person name="Abdouelleil A."/>
            <person name="Abdulkadir J."/>
            <person name="Abebe A."/>
            <person name="Abera B."/>
            <person name="Abreu J."/>
            <person name="Acer S.C."/>
            <person name="Aftuck L."/>
            <person name="Alexander A."/>
            <person name="An P."/>
            <person name="Anderson E."/>
            <person name="Anderson S."/>
            <person name="Arachi H."/>
            <person name="Azer M."/>
            <person name="Bachantsang P."/>
            <person name="Barry A."/>
            <person name="Bayul T."/>
            <person name="Berlin A."/>
            <person name="Bessette D."/>
            <person name="Bloom T."/>
            <person name="Blye J."/>
            <person name="Boguslavskiy L."/>
            <person name="Bonnet C."/>
            <person name="Boukhgalter B."/>
            <person name="Bourzgui I."/>
            <person name="Brown A."/>
            <person name="Cahill P."/>
            <person name="Channer S."/>
            <person name="Cheshatsang Y."/>
            <person name="Chuda L."/>
            <person name="Citroen M."/>
            <person name="Collymore A."/>
            <person name="Cooke P."/>
            <person name="Costello M."/>
            <person name="D'Aco K."/>
            <person name="Daza R."/>
            <person name="De Haan G."/>
            <person name="DeGray S."/>
            <person name="DeMaso C."/>
            <person name="Dhargay N."/>
            <person name="Dooley K."/>
            <person name="Dooley E."/>
            <person name="Doricent M."/>
            <person name="Dorje P."/>
            <person name="Dorjee K."/>
            <person name="Dupes A."/>
            <person name="Elong R."/>
            <person name="Falk J."/>
            <person name="Farina A."/>
            <person name="Faro S."/>
            <person name="Ferguson D."/>
            <person name="Fisher S."/>
            <person name="Foley C.D."/>
            <person name="Franke A."/>
            <person name="Friedrich D."/>
            <person name="Gadbois L."/>
            <person name="Gearin G."/>
            <person name="Gearin C.R."/>
            <person name="Giannoukos G."/>
            <person name="Goode T."/>
            <person name="Graham J."/>
            <person name="Grandbois E."/>
            <person name="Grewal S."/>
            <person name="Gyaltsen K."/>
            <person name="Hafez N."/>
            <person name="Hagos B."/>
            <person name="Hall J."/>
            <person name="Henson C."/>
            <person name="Hollinger A."/>
            <person name="Honan T."/>
            <person name="Huard M.D."/>
            <person name="Hughes L."/>
            <person name="Hurhula B."/>
            <person name="Husby M.E."/>
            <person name="Kamat A."/>
            <person name="Kanga B."/>
            <person name="Kashin S."/>
            <person name="Khazanovich D."/>
            <person name="Kisner P."/>
            <person name="Lance K."/>
            <person name="Lara M."/>
            <person name="Lee W."/>
            <person name="Lennon N."/>
            <person name="Letendre F."/>
            <person name="LeVine R."/>
            <person name="Lipovsky A."/>
            <person name="Liu X."/>
            <person name="Liu J."/>
            <person name="Liu S."/>
            <person name="Lokyitsang T."/>
            <person name="Lokyitsang Y."/>
            <person name="Lubonja R."/>
            <person name="Lui A."/>
            <person name="MacDonald P."/>
            <person name="Magnisalis V."/>
            <person name="Maru K."/>
            <person name="Matthews C."/>
            <person name="McCusker W."/>
            <person name="McDonough S."/>
            <person name="Mehta T."/>
            <person name="Meldrim J."/>
            <person name="Meneus L."/>
            <person name="Mihai O."/>
            <person name="Mihalev A."/>
            <person name="Mihova T."/>
            <person name="Mittelman R."/>
            <person name="Mlenga V."/>
            <person name="Montmayeur A."/>
            <person name="Mulrain L."/>
            <person name="Navidi A."/>
            <person name="Naylor J."/>
            <person name="Negash T."/>
            <person name="Nguyen T."/>
            <person name="Nguyen N."/>
            <person name="Nicol R."/>
            <person name="Norbu C."/>
            <person name="Norbu N."/>
            <person name="Novod N."/>
            <person name="O'Neill B."/>
            <person name="Osman S."/>
            <person name="Markiewicz E."/>
            <person name="Oyono O.L."/>
            <person name="Patti C."/>
            <person name="Phunkhang P."/>
            <person name="Pierre F."/>
            <person name="Priest M."/>
            <person name="Raghuraman S."/>
            <person name="Rege F."/>
            <person name="Reyes R."/>
            <person name="Rise C."/>
            <person name="Rogov P."/>
            <person name="Ross K."/>
            <person name="Ryan E."/>
            <person name="Settipalli S."/>
            <person name="Shea T."/>
            <person name="Sherpa N."/>
            <person name="Shi L."/>
            <person name="Shih D."/>
            <person name="Sparrow T."/>
            <person name="Spaulding J."/>
            <person name="Stalker J."/>
            <person name="Stange-Thomann N."/>
            <person name="Stavropoulos S."/>
            <person name="Stone C."/>
            <person name="Strader C."/>
            <person name="Tesfaye S."/>
            <person name="Thomson T."/>
            <person name="Thoulutsang Y."/>
            <person name="Thoulutsang D."/>
            <person name="Topham K."/>
            <person name="Topping I."/>
            <person name="Tsamla T."/>
            <person name="Vassiliev H."/>
            <person name="Vo A."/>
            <person name="Wangchuk T."/>
            <person name="Wangdi T."/>
            <person name="Weiand M."/>
            <person name="Wilkinson J."/>
            <person name="Wilson A."/>
            <person name="Yadav S."/>
            <person name="Young G."/>
            <person name="Yu Q."/>
            <person name="Zembek L."/>
            <person name="Zhong D."/>
            <person name="Zimmer A."/>
            <person name="Zwirko Z."/>
            <person name="Jaffe D.B."/>
            <person name="Alvarez P."/>
            <person name="Brockman W."/>
            <person name="Butler J."/>
            <person name="Chin C."/>
            <person name="Gnerre S."/>
            <person name="Grabherr M."/>
            <person name="Kleber M."/>
            <person name="Mauceli E."/>
            <person name="MacCallum I."/>
        </authorList>
    </citation>
    <scope>NUCLEOTIDE SEQUENCE [LARGE SCALE GENOMIC DNA]</scope>
    <source>
        <strain evidence="10">Tucson 15287-2541.00</strain>
    </source>
</reference>
<dbReference type="SMART" id="SM00701">
    <property type="entry name" value="PGRP"/>
    <property type="match status" value="1"/>
</dbReference>
<feature type="signal peptide" evidence="6">
    <location>
        <begin position="1"/>
        <end position="22"/>
    </location>
</feature>
<dbReference type="SUPFAM" id="SSF55846">
    <property type="entry name" value="N-acetylmuramoyl-L-alanine amidase-like"/>
    <property type="match status" value="1"/>
</dbReference>
<dbReference type="InterPro" id="IPR002502">
    <property type="entry name" value="Amidase_domain"/>
</dbReference>
<dbReference type="GO" id="GO:0032499">
    <property type="term" value="P:detection of peptidoglycan"/>
    <property type="evidence" value="ECO:0007669"/>
    <property type="project" value="EnsemblMetazoa"/>
</dbReference>
<dbReference type="OMA" id="HYLIGGN"/>
<comment type="subcellular location">
    <subcellularLocation>
        <location evidence="1">Secreted</location>
    </subcellularLocation>
</comment>
<dbReference type="EMBL" id="CH916366">
    <property type="protein sequence ID" value="EDV97426.1"/>
    <property type="molecule type" value="Genomic_DNA"/>
</dbReference>
<evidence type="ECO:0000259" key="8">
    <source>
        <dbReference type="SMART" id="SM00701"/>
    </source>
</evidence>
<dbReference type="InParanoid" id="B4IX94"/>
<dbReference type="GO" id="GO:0050830">
    <property type="term" value="P:defense response to Gram-positive bacterium"/>
    <property type="evidence" value="ECO:0007669"/>
    <property type="project" value="EnsemblMetazoa"/>
</dbReference>
<keyword evidence="3" id="KW-0964">Secreted</keyword>
<dbReference type="GO" id="GO:0009253">
    <property type="term" value="P:peptidoglycan catabolic process"/>
    <property type="evidence" value="ECO:0007669"/>
    <property type="project" value="InterPro"/>
</dbReference>
<dbReference type="GO" id="GO:0005615">
    <property type="term" value="C:extracellular space"/>
    <property type="evidence" value="ECO:0007669"/>
    <property type="project" value="EnsemblMetazoa"/>
</dbReference>
<dbReference type="OrthoDB" id="10001926at2759"/>
<dbReference type="GO" id="GO:0061059">
    <property type="term" value="P:positive regulation of peptidoglycan recognition protein signaling pathway"/>
    <property type="evidence" value="ECO:0007669"/>
    <property type="project" value="EnsemblMetazoa"/>
</dbReference>
<dbReference type="Pfam" id="PF01510">
    <property type="entry name" value="Amidase_2"/>
    <property type="match status" value="1"/>
</dbReference>
<gene>
    <name evidence="9" type="primary">Dgri\GH14703</name>
    <name evidence="9" type="ORF">Dgri_GH14703</name>
</gene>
<evidence type="ECO:0000256" key="2">
    <source>
        <dbReference type="ARBA" id="ARBA00007553"/>
    </source>
</evidence>
<evidence type="ECO:0000256" key="6">
    <source>
        <dbReference type="SAM" id="SignalP"/>
    </source>
</evidence>
<evidence type="ECO:0000313" key="9">
    <source>
        <dbReference type="EMBL" id="EDV97426.1"/>
    </source>
</evidence>
<evidence type="ECO:0000259" key="7">
    <source>
        <dbReference type="SMART" id="SM00644"/>
    </source>
</evidence>
<organism evidence="10">
    <name type="scientific">Drosophila grimshawi</name>
    <name type="common">Hawaiian fruit fly</name>
    <name type="synonym">Idiomyia grimshawi</name>
    <dbReference type="NCBI Taxonomy" id="7222"/>
    <lineage>
        <taxon>Eukaryota</taxon>
        <taxon>Metazoa</taxon>
        <taxon>Ecdysozoa</taxon>
        <taxon>Arthropoda</taxon>
        <taxon>Hexapoda</taxon>
        <taxon>Insecta</taxon>
        <taxon>Pterygota</taxon>
        <taxon>Neoptera</taxon>
        <taxon>Endopterygota</taxon>
        <taxon>Diptera</taxon>
        <taxon>Brachycera</taxon>
        <taxon>Muscomorpha</taxon>
        <taxon>Ephydroidea</taxon>
        <taxon>Drosophilidae</taxon>
        <taxon>Drosophila</taxon>
        <taxon>Hawaiian Drosophila</taxon>
    </lineage>
</organism>
<dbReference type="Proteomes" id="UP000001070">
    <property type="component" value="Unassembled WGS sequence"/>
</dbReference>
<evidence type="ECO:0000256" key="3">
    <source>
        <dbReference type="ARBA" id="ARBA00022525"/>
    </source>
</evidence>
<keyword evidence="6" id="KW-0732">Signal</keyword>
<protein>
    <submittedName>
        <fullName evidence="9">GH14703</fullName>
    </submittedName>
</protein>
<dbReference type="AlphaFoldDB" id="B4IX94"/>
<dbReference type="InterPro" id="IPR036505">
    <property type="entry name" value="Amidase/PGRP_sf"/>
</dbReference>
<sequence length="194" mass="20859">MSSAWKLFAFVVCLAVGPAVQAGSELPIVSRQEWRARAPSGEMTAMTLPLARAVIAHTAGRGCSDDVSCDNLVRSIQSYQMTRAKYSDISYHYLIGGNGRIYEGRSPSQQGAIAAGNNAGSLAISFMGNFDEEPPTDAALAAGQALLTHAVDKGQLVEEYQLMGHRQLSATKSPGDALYLIIQKWPHYDSNLII</sequence>
<dbReference type="FunCoup" id="B4IX94">
    <property type="interactions" value="63"/>
</dbReference>
<name>B4IX94_DROGR</name>
<feature type="domain" description="N-acetylmuramoyl-L-alanine amidase" evidence="7">
    <location>
        <begin position="38"/>
        <end position="175"/>
    </location>
</feature>
<dbReference type="InterPro" id="IPR015510">
    <property type="entry name" value="PGRP"/>
</dbReference>
<evidence type="ECO:0000256" key="5">
    <source>
        <dbReference type="ARBA" id="ARBA00022859"/>
    </source>
</evidence>
<keyword evidence="5" id="KW-0391">Immunity</keyword>
<dbReference type="GO" id="GO:0008270">
    <property type="term" value="F:zinc ion binding"/>
    <property type="evidence" value="ECO:0007669"/>
    <property type="project" value="InterPro"/>
</dbReference>
<dbReference type="PANTHER" id="PTHR11022">
    <property type="entry name" value="PEPTIDOGLYCAN RECOGNITION PROTEIN"/>
    <property type="match status" value="1"/>
</dbReference>
<dbReference type="GO" id="GO:0042834">
    <property type="term" value="F:peptidoglycan binding"/>
    <property type="evidence" value="ECO:0007669"/>
    <property type="project" value="EnsemblMetazoa"/>
</dbReference>
<dbReference type="STRING" id="7222.B4IX94"/>
<proteinExistence type="inferred from homology"/>
<accession>B4IX94</accession>
<evidence type="ECO:0000256" key="4">
    <source>
        <dbReference type="ARBA" id="ARBA00022588"/>
    </source>
</evidence>
<dbReference type="HOGENOM" id="CLU_037559_3_2_1"/>
<evidence type="ECO:0000313" key="10">
    <source>
        <dbReference type="Proteomes" id="UP000001070"/>
    </source>
</evidence>
<dbReference type="KEGG" id="dgr:6558990"/>
<dbReference type="CDD" id="cd06583">
    <property type="entry name" value="PGRP"/>
    <property type="match status" value="1"/>
</dbReference>
<dbReference type="GO" id="GO:0008745">
    <property type="term" value="F:N-acetylmuramoyl-L-alanine amidase activity"/>
    <property type="evidence" value="ECO:0007669"/>
    <property type="project" value="InterPro"/>
</dbReference>
<feature type="domain" description="Peptidoglycan recognition protein family" evidence="8">
    <location>
        <begin position="26"/>
        <end position="169"/>
    </location>
</feature>
<keyword evidence="10" id="KW-1185">Reference proteome</keyword>
<dbReference type="InterPro" id="IPR006619">
    <property type="entry name" value="PGRP_domain_met/bac"/>
</dbReference>
<dbReference type="SMART" id="SM00644">
    <property type="entry name" value="Ami_2"/>
    <property type="match status" value="1"/>
</dbReference>
<dbReference type="FunFam" id="3.40.80.10:FF:000001">
    <property type="entry name" value="Peptidoglycan recognition protein 1"/>
    <property type="match status" value="1"/>
</dbReference>
<dbReference type="eggNOG" id="ENOG502S2KY">
    <property type="taxonomic scope" value="Eukaryota"/>
</dbReference>
<dbReference type="Gene3D" id="3.40.80.10">
    <property type="entry name" value="Peptidoglycan recognition protein-like"/>
    <property type="match status" value="1"/>
</dbReference>